<dbReference type="InterPro" id="IPR043129">
    <property type="entry name" value="ATPase_NBD"/>
</dbReference>
<dbReference type="AlphaFoldDB" id="A0A0C2W5S4"/>
<dbReference type="Gene3D" id="3.30.420.40">
    <property type="match status" value="1"/>
</dbReference>
<dbReference type="InParanoid" id="A0A0C2W5S4"/>
<gene>
    <name evidence="1" type="ORF">M378DRAFT_17072</name>
</gene>
<dbReference type="EMBL" id="KN818420">
    <property type="protein sequence ID" value="KIL56477.1"/>
    <property type="molecule type" value="Genomic_DNA"/>
</dbReference>
<name>A0A0C2W5S4_AMAMK</name>
<organism evidence="1 2">
    <name type="scientific">Amanita muscaria (strain Koide BX008)</name>
    <dbReference type="NCBI Taxonomy" id="946122"/>
    <lineage>
        <taxon>Eukaryota</taxon>
        <taxon>Fungi</taxon>
        <taxon>Dikarya</taxon>
        <taxon>Basidiomycota</taxon>
        <taxon>Agaricomycotina</taxon>
        <taxon>Agaricomycetes</taxon>
        <taxon>Agaricomycetidae</taxon>
        <taxon>Agaricales</taxon>
        <taxon>Pluteineae</taxon>
        <taxon>Amanitaceae</taxon>
        <taxon>Amanita</taxon>
    </lineage>
</organism>
<dbReference type="OrthoDB" id="2963168at2759"/>
<dbReference type="Proteomes" id="UP000054549">
    <property type="component" value="Unassembled WGS sequence"/>
</dbReference>
<dbReference type="STRING" id="946122.A0A0C2W5S4"/>
<reference evidence="1 2" key="1">
    <citation type="submission" date="2014-04" db="EMBL/GenBank/DDBJ databases">
        <title>Evolutionary Origins and Diversification of the Mycorrhizal Mutualists.</title>
        <authorList>
            <consortium name="DOE Joint Genome Institute"/>
            <consortium name="Mycorrhizal Genomics Consortium"/>
            <person name="Kohler A."/>
            <person name="Kuo A."/>
            <person name="Nagy L.G."/>
            <person name="Floudas D."/>
            <person name="Copeland A."/>
            <person name="Barry K.W."/>
            <person name="Cichocki N."/>
            <person name="Veneault-Fourrey C."/>
            <person name="LaButti K."/>
            <person name="Lindquist E.A."/>
            <person name="Lipzen A."/>
            <person name="Lundell T."/>
            <person name="Morin E."/>
            <person name="Murat C."/>
            <person name="Riley R."/>
            <person name="Ohm R."/>
            <person name="Sun H."/>
            <person name="Tunlid A."/>
            <person name="Henrissat B."/>
            <person name="Grigoriev I.V."/>
            <person name="Hibbett D.S."/>
            <person name="Martin F."/>
        </authorList>
    </citation>
    <scope>NUCLEOTIDE SEQUENCE [LARGE SCALE GENOMIC DNA]</scope>
    <source>
        <strain evidence="1 2">Koide BX008</strain>
    </source>
</reference>
<proteinExistence type="predicted"/>
<sequence length="98" mass="10605">MATHQRQPYSGTKRKLVIAIDVGTTFSGVSYALLDPGLVPQIQPVTQFVGQSEPRGDSKVPSIIYYRQDGTVAAAGAGTDPETNPELAEMDDVIRVEW</sequence>
<accession>A0A0C2W5S4</accession>
<protein>
    <submittedName>
        <fullName evidence="1">Uncharacterized protein</fullName>
    </submittedName>
</protein>
<evidence type="ECO:0000313" key="2">
    <source>
        <dbReference type="Proteomes" id="UP000054549"/>
    </source>
</evidence>
<keyword evidence="2" id="KW-1185">Reference proteome</keyword>
<dbReference type="HOGENOM" id="CLU_163072_0_0_1"/>
<evidence type="ECO:0000313" key="1">
    <source>
        <dbReference type="EMBL" id="KIL56477.1"/>
    </source>
</evidence>
<dbReference type="SUPFAM" id="SSF53067">
    <property type="entry name" value="Actin-like ATPase domain"/>
    <property type="match status" value="1"/>
</dbReference>